<protein>
    <submittedName>
        <fullName evidence="1">Uncharacterized protein</fullName>
    </submittedName>
</protein>
<dbReference type="InParanoid" id="V4TVS0"/>
<evidence type="ECO:0000313" key="2">
    <source>
        <dbReference type="Proteomes" id="UP000030687"/>
    </source>
</evidence>
<organism evidence="1 2">
    <name type="scientific">Citrus clementina</name>
    <name type="common">Clementine</name>
    <name type="synonym">Citrus deliciosa x Citrus sinensis</name>
    <dbReference type="NCBI Taxonomy" id="85681"/>
    <lineage>
        <taxon>Eukaryota</taxon>
        <taxon>Viridiplantae</taxon>
        <taxon>Streptophyta</taxon>
        <taxon>Embryophyta</taxon>
        <taxon>Tracheophyta</taxon>
        <taxon>Spermatophyta</taxon>
        <taxon>Magnoliopsida</taxon>
        <taxon>eudicotyledons</taxon>
        <taxon>Gunneridae</taxon>
        <taxon>Pentapetalae</taxon>
        <taxon>rosids</taxon>
        <taxon>malvids</taxon>
        <taxon>Sapindales</taxon>
        <taxon>Rutaceae</taxon>
        <taxon>Aurantioideae</taxon>
        <taxon>Citrus</taxon>
    </lineage>
</organism>
<dbReference type="EMBL" id="KI536661">
    <property type="protein sequence ID" value="ESR55820.1"/>
    <property type="molecule type" value="Genomic_DNA"/>
</dbReference>
<gene>
    <name evidence="1" type="ORF">CICLE_v10023276mg</name>
</gene>
<accession>V4TVS0</accession>
<dbReference type="Gramene" id="ESR55820">
    <property type="protein sequence ID" value="ESR55820"/>
    <property type="gene ID" value="CICLE_v10023276mg"/>
</dbReference>
<dbReference type="AlphaFoldDB" id="V4TVS0"/>
<dbReference type="KEGG" id="cic:CICLE_v10023276mg"/>
<reference evidence="1 2" key="1">
    <citation type="submission" date="2013-10" db="EMBL/GenBank/DDBJ databases">
        <authorList>
            <consortium name="International Citrus Genome Consortium"/>
            <person name="Jenkins J."/>
            <person name="Schmutz J."/>
            <person name="Prochnik S."/>
            <person name="Rokhsar D."/>
            <person name="Gmitter F."/>
            <person name="Ollitrault P."/>
            <person name="Machado M."/>
            <person name="Talon M."/>
            <person name="Wincker P."/>
            <person name="Jaillon O."/>
            <person name="Morgante M."/>
        </authorList>
    </citation>
    <scope>NUCLEOTIDE SEQUENCE</scope>
    <source>
        <strain evidence="2">cv. Clemenules</strain>
    </source>
</reference>
<dbReference type="Proteomes" id="UP000030687">
    <property type="component" value="Unassembled WGS sequence"/>
</dbReference>
<evidence type="ECO:0000313" key="1">
    <source>
        <dbReference type="EMBL" id="ESR55820.1"/>
    </source>
</evidence>
<feature type="non-terminal residue" evidence="1">
    <location>
        <position position="1"/>
    </location>
</feature>
<keyword evidence="2" id="KW-1185">Reference proteome</keyword>
<proteinExistence type="predicted"/>
<sequence length="66" mass="7136">GGQKTDVPVPTQILLFCFGFFRFGSVVYDLNPSVACYLSITCCLSFFKALNVEHDGCPAKTVGLLS</sequence>
<name>V4TVS0_CITCL</name>